<dbReference type="InterPro" id="IPR018062">
    <property type="entry name" value="HTH_AraC-typ_CS"/>
</dbReference>
<keyword evidence="1" id="KW-0805">Transcription regulation</keyword>
<dbReference type="GO" id="GO:0043565">
    <property type="term" value="F:sequence-specific DNA binding"/>
    <property type="evidence" value="ECO:0007669"/>
    <property type="project" value="InterPro"/>
</dbReference>
<dbReference type="Proteomes" id="UP000291269">
    <property type="component" value="Unassembled WGS sequence"/>
</dbReference>
<accession>A0A4Q2KAY1</accession>
<evidence type="ECO:0000256" key="3">
    <source>
        <dbReference type="ARBA" id="ARBA00023163"/>
    </source>
</evidence>
<keyword evidence="2" id="KW-0238">DNA-binding</keyword>
<dbReference type="InterPro" id="IPR018060">
    <property type="entry name" value="HTH_AraC"/>
</dbReference>
<dbReference type="SUPFAM" id="SSF51215">
    <property type="entry name" value="Regulatory protein AraC"/>
    <property type="match status" value="1"/>
</dbReference>
<name>A0A4Q2KAY1_9FIRM</name>
<organism evidence="5 6">
    <name type="scientific">Candidatus Borkfalkia ceftriaxoniphila</name>
    <dbReference type="NCBI Taxonomy" id="2508949"/>
    <lineage>
        <taxon>Bacteria</taxon>
        <taxon>Bacillati</taxon>
        <taxon>Bacillota</taxon>
        <taxon>Clostridia</taxon>
        <taxon>Christensenellales</taxon>
        <taxon>Christensenellaceae</taxon>
        <taxon>Candidatus Borkfalkia</taxon>
    </lineage>
</organism>
<evidence type="ECO:0000313" key="6">
    <source>
        <dbReference type="Proteomes" id="UP000291269"/>
    </source>
</evidence>
<dbReference type="GO" id="GO:0003700">
    <property type="term" value="F:DNA-binding transcription factor activity"/>
    <property type="evidence" value="ECO:0007669"/>
    <property type="project" value="InterPro"/>
</dbReference>
<evidence type="ECO:0000259" key="4">
    <source>
        <dbReference type="PROSITE" id="PS01124"/>
    </source>
</evidence>
<dbReference type="Gene3D" id="1.10.10.60">
    <property type="entry name" value="Homeodomain-like"/>
    <property type="match status" value="2"/>
</dbReference>
<comment type="caution">
    <text evidence="5">The sequence shown here is derived from an EMBL/GenBank/DDBJ whole genome shotgun (WGS) entry which is preliminary data.</text>
</comment>
<evidence type="ECO:0000256" key="2">
    <source>
        <dbReference type="ARBA" id="ARBA00023125"/>
    </source>
</evidence>
<dbReference type="PANTHER" id="PTHR43280:SF2">
    <property type="entry name" value="HTH-TYPE TRANSCRIPTIONAL REGULATOR EXSA"/>
    <property type="match status" value="1"/>
</dbReference>
<feature type="domain" description="HTH araC/xylS-type" evidence="4">
    <location>
        <begin position="168"/>
        <end position="266"/>
    </location>
</feature>
<dbReference type="InterPro" id="IPR037923">
    <property type="entry name" value="HTH-like"/>
</dbReference>
<keyword evidence="3" id="KW-0804">Transcription</keyword>
<dbReference type="RefSeq" id="WP_129224792.1">
    <property type="nucleotide sequence ID" value="NZ_SDOZ01000002.1"/>
</dbReference>
<proteinExistence type="predicted"/>
<dbReference type="SUPFAM" id="SSF46689">
    <property type="entry name" value="Homeodomain-like"/>
    <property type="match status" value="2"/>
</dbReference>
<dbReference type="Gene3D" id="2.60.120.10">
    <property type="entry name" value="Jelly Rolls"/>
    <property type="match status" value="1"/>
</dbReference>
<reference evidence="5 6" key="1">
    <citation type="journal article" date="2019" name="Gut">
        <title>Antibiotics-induced monodominance of a novel gut bacterial order.</title>
        <authorList>
            <person name="Hildebrand F."/>
            <person name="Moitinho-Silva L."/>
            <person name="Blasche S."/>
            <person name="Jahn M.T."/>
            <person name="Gossmann T.I."/>
            <person name="Heuerta-Cepas J."/>
            <person name="Hercog R."/>
            <person name="Luetge M."/>
            <person name="Bahram M."/>
            <person name="Pryszlak A."/>
            <person name="Alves R.J."/>
            <person name="Waszak S.M."/>
            <person name="Zhu A."/>
            <person name="Ye L."/>
            <person name="Costea P.I."/>
            <person name="Aalvink S."/>
            <person name="Belzer C."/>
            <person name="Forslund S.K."/>
            <person name="Sunagawa S."/>
            <person name="Hentschel U."/>
            <person name="Merten C."/>
            <person name="Patil K.R."/>
            <person name="Benes V."/>
            <person name="Bork P."/>
        </authorList>
    </citation>
    <scope>NUCLEOTIDE SEQUENCE [LARGE SCALE GENOMIC DNA]</scope>
    <source>
        <strain evidence="5 6">HDS1380</strain>
    </source>
</reference>
<sequence>MIFDIKMYNTDRSIIVVRSEGYESILRHSHSFIEIVFVESGRALHNVGESCVEIEKGDVFVIATGEEHNIRPVCKESDFKIVNVVCSHELFADIEFPAPNQVFSRPELRYEAQFALIEQEFAAEYGSEEILYLLVCNLVNCFKIERLSDERKSVRGKLSSRTIDDYILNATAFIQENYMKKLLLKDIADAVGLYPAYLQKIFREHRSTSVIEYLIRYRMEKSCRFLLETELTVEEISLLVGVGDLKNFYVTFKKYFGCTPVQYRKQHDHK</sequence>
<dbReference type="InterPro" id="IPR013096">
    <property type="entry name" value="Cupin_2"/>
</dbReference>
<dbReference type="EMBL" id="SDOZ01000002">
    <property type="protein sequence ID" value="RXZ61784.1"/>
    <property type="molecule type" value="Genomic_DNA"/>
</dbReference>
<dbReference type="InterPro" id="IPR009057">
    <property type="entry name" value="Homeodomain-like_sf"/>
</dbReference>
<gene>
    <name evidence="5" type="ORF">ESZ91_05180</name>
</gene>
<dbReference type="Pfam" id="PF07883">
    <property type="entry name" value="Cupin_2"/>
    <property type="match status" value="1"/>
</dbReference>
<dbReference type="InterPro" id="IPR014710">
    <property type="entry name" value="RmlC-like_jellyroll"/>
</dbReference>
<dbReference type="PANTHER" id="PTHR43280">
    <property type="entry name" value="ARAC-FAMILY TRANSCRIPTIONAL REGULATOR"/>
    <property type="match status" value="1"/>
</dbReference>
<dbReference type="Pfam" id="PF12833">
    <property type="entry name" value="HTH_18"/>
    <property type="match status" value="1"/>
</dbReference>
<protein>
    <submittedName>
        <fullName evidence="5">Helix-turn-helix domain-containing protein</fullName>
    </submittedName>
</protein>
<dbReference type="PROSITE" id="PS00041">
    <property type="entry name" value="HTH_ARAC_FAMILY_1"/>
    <property type="match status" value="1"/>
</dbReference>
<dbReference type="AlphaFoldDB" id="A0A4Q2KAY1"/>
<evidence type="ECO:0000313" key="5">
    <source>
        <dbReference type="EMBL" id="RXZ61784.1"/>
    </source>
</evidence>
<dbReference type="PROSITE" id="PS01124">
    <property type="entry name" value="HTH_ARAC_FAMILY_2"/>
    <property type="match status" value="1"/>
</dbReference>
<evidence type="ECO:0000256" key="1">
    <source>
        <dbReference type="ARBA" id="ARBA00023015"/>
    </source>
</evidence>
<dbReference type="SMART" id="SM00342">
    <property type="entry name" value="HTH_ARAC"/>
    <property type="match status" value="1"/>
</dbReference>
<keyword evidence="6" id="KW-1185">Reference proteome</keyword>
<dbReference type="OrthoDB" id="9776971at2"/>